<evidence type="ECO:0000256" key="1">
    <source>
        <dbReference type="ARBA" id="ARBA00004651"/>
    </source>
</evidence>
<comment type="subcellular location">
    <subcellularLocation>
        <location evidence="1">Cell membrane</location>
        <topology evidence="1">Multi-pass membrane protein</topology>
    </subcellularLocation>
</comment>
<organism evidence="12 13">
    <name type="scientific">Coilia grayii</name>
    <name type="common">Gray's grenadier anchovy</name>
    <dbReference type="NCBI Taxonomy" id="363190"/>
    <lineage>
        <taxon>Eukaryota</taxon>
        <taxon>Metazoa</taxon>
        <taxon>Chordata</taxon>
        <taxon>Craniata</taxon>
        <taxon>Vertebrata</taxon>
        <taxon>Euteleostomi</taxon>
        <taxon>Actinopterygii</taxon>
        <taxon>Neopterygii</taxon>
        <taxon>Teleostei</taxon>
        <taxon>Clupei</taxon>
        <taxon>Clupeiformes</taxon>
        <taxon>Clupeoidei</taxon>
        <taxon>Engraulidae</taxon>
        <taxon>Coilinae</taxon>
        <taxon>Coilia</taxon>
    </lineage>
</organism>
<dbReference type="Proteomes" id="UP001591681">
    <property type="component" value="Unassembled WGS sequence"/>
</dbReference>
<evidence type="ECO:0000256" key="6">
    <source>
        <dbReference type="ARBA" id="ARBA00022882"/>
    </source>
</evidence>
<proteinExistence type="predicted"/>
<evidence type="ECO:0000256" key="5">
    <source>
        <dbReference type="ARBA" id="ARBA00022826"/>
    </source>
</evidence>
<dbReference type="AlphaFoldDB" id="A0ABD1K4C4"/>
<dbReference type="InterPro" id="IPR005827">
    <property type="entry name" value="K_chnl_volt-dep_KCQN1"/>
</dbReference>
<dbReference type="GO" id="GO:0034702">
    <property type="term" value="C:monoatomic ion channel complex"/>
    <property type="evidence" value="ECO:0007669"/>
    <property type="project" value="UniProtKB-KW"/>
</dbReference>
<keyword evidence="2" id="KW-0813">Transport</keyword>
<gene>
    <name evidence="12" type="ORF">ACEWY4_011198</name>
</gene>
<comment type="catalytic activity">
    <reaction evidence="10">
        <text>K(+)(in) = K(+)(out)</text>
        <dbReference type="Rhea" id="RHEA:29463"/>
        <dbReference type="ChEBI" id="CHEBI:29103"/>
    </reaction>
</comment>
<comment type="caution">
    <text evidence="12">The sequence shown here is derived from an EMBL/GenBank/DDBJ whole genome shotgun (WGS) entry which is preliminary data.</text>
</comment>
<evidence type="ECO:0000313" key="12">
    <source>
        <dbReference type="EMBL" id="KAL2093886.1"/>
    </source>
</evidence>
<dbReference type="PRINTS" id="PR01460">
    <property type="entry name" value="KCNQ1CHANNEL"/>
</dbReference>
<dbReference type="Gene3D" id="6.10.140.1910">
    <property type="match status" value="1"/>
</dbReference>
<keyword evidence="6" id="KW-0851">Voltage-gated channel</keyword>
<evidence type="ECO:0000256" key="2">
    <source>
        <dbReference type="ARBA" id="ARBA00022448"/>
    </source>
</evidence>
<keyword evidence="9" id="KW-0407">Ion channel</keyword>
<dbReference type="Pfam" id="PF03520">
    <property type="entry name" value="KCNQ_channel"/>
    <property type="match status" value="1"/>
</dbReference>
<evidence type="ECO:0000256" key="3">
    <source>
        <dbReference type="ARBA" id="ARBA00022475"/>
    </source>
</evidence>
<reference evidence="12 13" key="1">
    <citation type="submission" date="2024-09" db="EMBL/GenBank/DDBJ databases">
        <title>A chromosome-level genome assembly of Gray's grenadier anchovy, Coilia grayii.</title>
        <authorList>
            <person name="Fu Z."/>
        </authorList>
    </citation>
    <scope>NUCLEOTIDE SEQUENCE [LARGE SCALE GENOMIC DNA]</scope>
    <source>
        <strain evidence="12">G4</strain>
        <tissue evidence="12">Muscle</tissue>
    </source>
</reference>
<accession>A0ABD1K4C4</accession>
<protein>
    <recommendedName>
        <fullName evidence="11">Potassium channel voltage dependent KCNQ C-terminal domain-containing protein</fullName>
    </recommendedName>
</protein>
<dbReference type="PANTHER" id="PTHR47735:SF13">
    <property type="entry name" value="POTASSIUM VOLTAGE-GATED CHANNEL SUBFAMILY KQT MEMBER 1 ISOFORM X1"/>
    <property type="match status" value="1"/>
</dbReference>
<keyword evidence="5" id="KW-0631">Potassium channel</keyword>
<evidence type="ECO:0000256" key="4">
    <source>
        <dbReference type="ARBA" id="ARBA00022538"/>
    </source>
</evidence>
<feature type="domain" description="Potassium channel voltage dependent KCNQ C-terminal" evidence="11">
    <location>
        <begin position="57"/>
        <end position="134"/>
    </location>
</feature>
<keyword evidence="8" id="KW-0406">Ion transport</keyword>
<keyword evidence="13" id="KW-1185">Reference proteome</keyword>
<name>A0ABD1K4C4_9TELE</name>
<dbReference type="InterPro" id="IPR003937">
    <property type="entry name" value="K_chnl_volt-dep_KCNQ"/>
</dbReference>
<dbReference type="GO" id="GO:0005886">
    <property type="term" value="C:plasma membrane"/>
    <property type="evidence" value="ECO:0007669"/>
    <property type="project" value="UniProtKB-SubCell"/>
</dbReference>
<keyword evidence="3" id="KW-1003">Cell membrane</keyword>
<sequence length="183" mass="20669">MLSIVQESGAVVPSPLNPPSLETRSQRPAEALPIALMFGPVWLLVVTCSPGPMSCVTLTDAHKSAIKVIRRMQYFVARRKFQQTRKPYDVRDVIEQYSQGHLNMMVRIKELQRRLDHTLGKPGMFLPEKGVEKEYHTVGARLIRLEDKACGLLVIGSRAPLRLIQSGRALEVFCLGQAWYLQM</sequence>
<keyword evidence="3" id="KW-0472">Membrane</keyword>
<keyword evidence="7" id="KW-0630">Potassium</keyword>
<evidence type="ECO:0000256" key="10">
    <source>
        <dbReference type="ARBA" id="ARBA00034430"/>
    </source>
</evidence>
<evidence type="ECO:0000256" key="8">
    <source>
        <dbReference type="ARBA" id="ARBA00023065"/>
    </source>
</evidence>
<evidence type="ECO:0000256" key="9">
    <source>
        <dbReference type="ARBA" id="ARBA00023303"/>
    </source>
</evidence>
<dbReference type="PANTHER" id="PTHR47735">
    <property type="entry name" value="POTASSIUM VOLTAGE-GATED CHANNEL SUBFAMILY KQT MEMBER 4"/>
    <property type="match status" value="1"/>
</dbReference>
<dbReference type="EMBL" id="JBHFQA010000009">
    <property type="protein sequence ID" value="KAL2093886.1"/>
    <property type="molecule type" value="Genomic_DNA"/>
</dbReference>
<keyword evidence="4" id="KW-0633">Potassium transport</keyword>
<evidence type="ECO:0000259" key="11">
    <source>
        <dbReference type="Pfam" id="PF03520"/>
    </source>
</evidence>
<evidence type="ECO:0000313" key="13">
    <source>
        <dbReference type="Proteomes" id="UP001591681"/>
    </source>
</evidence>
<dbReference type="GO" id="GO:0005267">
    <property type="term" value="F:potassium channel activity"/>
    <property type="evidence" value="ECO:0007669"/>
    <property type="project" value="UniProtKB-KW"/>
</dbReference>
<dbReference type="InterPro" id="IPR013821">
    <property type="entry name" value="K_chnl_volt-dep_KCNQ_C"/>
</dbReference>
<evidence type="ECO:0000256" key="7">
    <source>
        <dbReference type="ARBA" id="ARBA00022958"/>
    </source>
</evidence>